<gene>
    <name evidence="3" type="ORF">J1786_15820</name>
</gene>
<evidence type="ECO:0000259" key="2">
    <source>
        <dbReference type="Pfam" id="PF03070"/>
    </source>
</evidence>
<keyword evidence="4" id="KW-1185">Reference proteome</keyword>
<evidence type="ECO:0000313" key="4">
    <source>
        <dbReference type="Proteomes" id="UP000699865"/>
    </source>
</evidence>
<name>A0ABS6L333_9GAMM</name>
<organism evidence="3 4">
    <name type="scientific">Rahnella perminowiae</name>
    <dbReference type="NCBI Taxonomy" id="2816244"/>
    <lineage>
        <taxon>Bacteria</taxon>
        <taxon>Pseudomonadati</taxon>
        <taxon>Pseudomonadota</taxon>
        <taxon>Gammaproteobacteria</taxon>
        <taxon>Enterobacterales</taxon>
        <taxon>Yersiniaceae</taxon>
        <taxon>Rahnella</taxon>
    </lineage>
</organism>
<dbReference type="CDD" id="cd19358">
    <property type="entry name" value="TenA_E_Spr0628-like"/>
    <property type="match status" value="1"/>
</dbReference>
<dbReference type="PIRSF" id="PIRSF003170">
    <property type="entry name" value="Pet18p"/>
    <property type="match status" value="1"/>
</dbReference>
<keyword evidence="1" id="KW-0378">Hydrolase</keyword>
<dbReference type="InterPro" id="IPR050967">
    <property type="entry name" value="Thiamine_Salvage_TenA"/>
</dbReference>
<evidence type="ECO:0000256" key="1">
    <source>
        <dbReference type="PIRNR" id="PIRNR003170"/>
    </source>
</evidence>
<keyword evidence="1" id="KW-0784">Thiamine biosynthesis</keyword>
<comment type="pathway">
    <text evidence="1">Cofactor biosynthesis; thiamine diphosphate biosynthesis.</text>
</comment>
<comment type="similarity">
    <text evidence="1">Belongs to the TenA family.</text>
</comment>
<comment type="catalytic activity">
    <reaction evidence="1">
        <text>thiamine + H2O = 5-(2-hydroxyethyl)-4-methylthiazole + 4-amino-5-hydroxymethyl-2-methylpyrimidine + H(+)</text>
        <dbReference type="Rhea" id="RHEA:17509"/>
        <dbReference type="ChEBI" id="CHEBI:15377"/>
        <dbReference type="ChEBI" id="CHEBI:15378"/>
        <dbReference type="ChEBI" id="CHEBI:16892"/>
        <dbReference type="ChEBI" id="CHEBI:17957"/>
        <dbReference type="ChEBI" id="CHEBI:18385"/>
        <dbReference type="EC" id="3.5.99.2"/>
    </reaction>
</comment>
<comment type="function">
    <text evidence="1">Catalyzes an amino-pyrimidine hydrolysis reaction at the C5' of the pyrimidine moiety of thiamine compounds, a reaction that is part of a thiamine salvage pathway. Thus, catalyzes the conversion of 4-amino-5-aminomethyl-2-methylpyrimidine to 4-amino-5-hydroxymethyl-2-methylpyrimidine (HMP).</text>
</comment>
<proteinExistence type="inferred from homology"/>
<dbReference type="Proteomes" id="UP000699865">
    <property type="component" value="Unassembled WGS sequence"/>
</dbReference>
<evidence type="ECO:0000313" key="3">
    <source>
        <dbReference type="EMBL" id="MBU9836274.1"/>
    </source>
</evidence>
<dbReference type="Pfam" id="PF03070">
    <property type="entry name" value="TENA_THI-4"/>
    <property type="match status" value="1"/>
</dbReference>
<sequence length="215" mass="25165">METFSERLLREHQDTWQAMQQHRFVCDIEQDRLPAEVFNRYLVFEGQFVSTAIAIFALGISKAPDISQQRWLTGVLNALLDTQITWFDAVLAKRQVSPADYPNDLPGVIRFRDGMLNVAREGSYAQFIVLMFGAEWMYYSWCKRVSEKSLSDEDIRRWVELHAEEEFFQQAGWLKTELDRCAQTLSETEKSALSALYDDVLRWEIDFHTQAYGEE</sequence>
<dbReference type="EMBL" id="JAFMOU010000069">
    <property type="protein sequence ID" value="MBU9836274.1"/>
    <property type="molecule type" value="Genomic_DNA"/>
</dbReference>
<dbReference type="PANTHER" id="PTHR43198">
    <property type="entry name" value="BIFUNCTIONAL TH2 PROTEIN"/>
    <property type="match status" value="1"/>
</dbReference>
<dbReference type="InterPro" id="IPR004305">
    <property type="entry name" value="Thiaminase-2/PQQC"/>
</dbReference>
<accession>A0ABS6L333</accession>
<comment type="caution">
    <text evidence="3">The sequence shown here is derived from an EMBL/GenBank/DDBJ whole genome shotgun (WGS) entry which is preliminary data.</text>
</comment>
<comment type="catalytic activity">
    <reaction evidence="1">
        <text>4-amino-5-aminomethyl-2-methylpyrimidine + H2O = 4-amino-5-hydroxymethyl-2-methylpyrimidine + NH4(+)</text>
        <dbReference type="Rhea" id="RHEA:31799"/>
        <dbReference type="ChEBI" id="CHEBI:15377"/>
        <dbReference type="ChEBI" id="CHEBI:16892"/>
        <dbReference type="ChEBI" id="CHEBI:28938"/>
        <dbReference type="ChEBI" id="CHEBI:63416"/>
        <dbReference type="EC" id="3.5.99.2"/>
    </reaction>
</comment>
<reference evidence="3 4" key="1">
    <citation type="submission" date="2021-03" db="EMBL/GenBank/DDBJ databases">
        <title>Five novel Rahnella species.</title>
        <authorList>
            <person name="Brady C."/>
            <person name="Asselin J."/>
            <person name="Beer S."/>
            <person name="Bruberg M.B."/>
            <person name="Crampton B."/>
            <person name="Venter S."/>
            <person name="Arnold D."/>
            <person name="Denman S."/>
        </authorList>
    </citation>
    <scope>NUCLEOTIDE SEQUENCE [LARGE SCALE GENOMIC DNA]</scope>
    <source>
        <strain evidence="3 4">L72c</strain>
    </source>
</reference>
<dbReference type="PANTHER" id="PTHR43198:SF2">
    <property type="entry name" value="SI:CH1073-67J19.1-RELATED"/>
    <property type="match status" value="1"/>
</dbReference>
<dbReference type="InterPro" id="IPR026285">
    <property type="entry name" value="TenA_E"/>
</dbReference>
<protein>
    <recommendedName>
        <fullName evidence="1">Aminopyrimidine aminohydrolase</fullName>
        <ecNumber evidence="1">3.5.99.2</ecNumber>
    </recommendedName>
</protein>
<feature type="domain" description="Thiaminase-2/PQQC" evidence="2">
    <location>
        <begin position="11"/>
        <end position="212"/>
    </location>
</feature>
<dbReference type="EC" id="3.5.99.2" evidence="1"/>
<dbReference type="RefSeq" id="WP_217138746.1">
    <property type="nucleotide sequence ID" value="NZ_JAFMOU010000069.1"/>
</dbReference>